<dbReference type="InterPro" id="IPR003772">
    <property type="entry name" value="YceD"/>
</dbReference>
<proteinExistence type="predicted"/>
<accession>A0A159Z5S8</accession>
<dbReference type="RefSeq" id="WP_236937758.1">
    <property type="nucleotide sequence ID" value="NZ_CP012661.1"/>
</dbReference>
<reference evidence="2 3" key="1">
    <citation type="submission" date="2015-09" db="EMBL/GenBank/DDBJ databases">
        <title>Complete genome sequence of Defluviimonas alba cai42t isolated from an oilfield in Xinjiang.</title>
        <authorList>
            <person name="Geng S."/>
            <person name="Pan X."/>
            <person name="Wu X."/>
        </authorList>
    </citation>
    <scope>NUCLEOTIDE SEQUENCE [LARGE SCALE GENOMIC DNA]</scope>
    <source>
        <strain evidence="3">cai42</strain>
    </source>
</reference>
<evidence type="ECO:0000313" key="3">
    <source>
        <dbReference type="Proteomes" id="UP000076128"/>
    </source>
</evidence>
<keyword evidence="3" id="KW-1185">Reference proteome</keyword>
<dbReference type="Proteomes" id="UP000076128">
    <property type="component" value="Chromosome"/>
</dbReference>
<evidence type="ECO:0000256" key="1">
    <source>
        <dbReference type="SAM" id="MobiDB-lite"/>
    </source>
</evidence>
<organism evidence="2 3">
    <name type="scientific">Frigidibacter mobilis</name>
    <dbReference type="NCBI Taxonomy" id="1335048"/>
    <lineage>
        <taxon>Bacteria</taxon>
        <taxon>Pseudomonadati</taxon>
        <taxon>Pseudomonadota</taxon>
        <taxon>Alphaproteobacteria</taxon>
        <taxon>Rhodobacterales</taxon>
        <taxon>Paracoccaceae</taxon>
        <taxon>Frigidibacter</taxon>
    </lineage>
</organism>
<dbReference type="KEGG" id="daa:AKL17_2499"/>
<dbReference type="AlphaFoldDB" id="A0A159Z5S8"/>
<evidence type="ECO:0000313" key="2">
    <source>
        <dbReference type="EMBL" id="AMY69744.1"/>
    </source>
</evidence>
<dbReference type="STRING" id="1335048.AKL17_2499"/>
<dbReference type="Pfam" id="PF02620">
    <property type="entry name" value="YceD"/>
    <property type="match status" value="1"/>
</dbReference>
<dbReference type="EMBL" id="CP012661">
    <property type="protein sequence ID" value="AMY69744.1"/>
    <property type="molecule type" value="Genomic_DNA"/>
</dbReference>
<gene>
    <name evidence="2" type="ORF">AKL17_2499</name>
</gene>
<protein>
    <recommendedName>
        <fullName evidence="4">DUF177 domain-containing protein</fullName>
    </recommendedName>
</protein>
<sequence>MQDRSPMTAPANMPWSHAFRVAELASRKPTRFALALDEAALAALAEDLGLLQIGKLTFRGELVPKGRHDWELTAHLGASVVQACIVTLAPVQTRIDEEVKRRYLADLPQIEADEVEMPEDDTVEPLPQVIDTGAVMAEALALALPLYPRAPGADLGAVQGTPPGAEPIIEEKLRPFAGLADLLKQRGGAGDEAPATPPKKAED</sequence>
<dbReference type="PATRIC" id="fig|1335048.3.peg.2606"/>
<evidence type="ECO:0008006" key="4">
    <source>
        <dbReference type="Google" id="ProtNLM"/>
    </source>
</evidence>
<feature type="region of interest" description="Disordered" evidence="1">
    <location>
        <begin position="183"/>
        <end position="203"/>
    </location>
</feature>
<name>A0A159Z5S8_9RHOB</name>